<organism evidence="1">
    <name type="scientific">Spodoptera frugiperda</name>
    <name type="common">Fall armyworm</name>
    <dbReference type="NCBI Taxonomy" id="7108"/>
    <lineage>
        <taxon>Eukaryota</taxon>
        <taxon>Metazoa</taxon>
        <taxon>Ecdysozoa</taxon>
        <taxon>Arthropoda</taxon>
        <taxon>Hexapoda</taxon>
        <taxon>Insecta</taxon>
        <taxon>Pterygota</taxon>
        <taxon>Neoptera</taxon>
        <taxon>Endopterygota</taxon>
        <taxon>Lepidoptera</taxon>
        <taxon>Glossata</taxon>
        <taxon>Ditrysia</taxon>
        <taxon>Noctuoidea</taxon>
        <taxon>Noctuidae</taxon>
        <taxon>Amphipyrinae</taxon>
        <taxon>Spodoptera</taxon>
    </lineage>
</organism>
<protein>
    <submittedName>
        <fullName evidence="1">SFRICE_018282</fullName>
    </submittedName>
</protein>
<accession>A0A2H1VLT2</accession>
<reference evidence="1" key="1">
    <citation type="submission" date="2016-07" db="EMBL/GenBank/DDBJ databases">
        <authorList>
            <person name="Bretaudeau A."/>
        </authorList>
    </citation>
    <scope>NUCLEOTIDE SEQUENCE</scope>
    <source>
        <strain evidence="1">Rice</strain>
        <tissue evidence="1">Whole body</tissue>
    </source>
</reference>
<proteinExistence type="predicted"/>
<name>A0A2H1VLT2_SPOFR</name>
<evidence type="ECO:0000313" key="1">
    <source>
        <dbReference type="EMBL" id="SOQ41204.1"/>
    </source>
</evidence>
<gene>
    <name evidence="1" type="ORF">SFRICE_018282</name>
</gene>
<sequence>MITNNFLKETFFVYSLVLFLRNKPVNEQTDHLMVSNRRRPWRNTRGVTKAVKPNEDSSEQQ</sequence>
<dbReference type="EMBL" id="ODYU01003000">
    <property type="protein sequence ID" value="SOQ41204.1"/>
    <property type="molecule type" value="Genomic_DNA"/>
</dbReference>
<dbReference type="AlphaFoldDB" id="A0A2H1VLT2"/>